<feature type="region of interest" description="Disordered" evidence="3">
    <location>
        <begin position="1"/>
        <end position="29"/>
    </location>
</feature>
<dbReference type="EMBL" id="JAEFCI010011622">
    <property type="protein sequence ID" value="KAG5456507.1"/>
    <property type="molecule type" value="Genomic_DNA"/>
</dbReference>
<dbReference type="HAMAP" id="MF_01927">
    <property type="entry name" value="PurU"/>
    <property type="match status" value="1"/>
</dbReference>
<evidence type="ECO:0000256" key="1">
    <source>
        <dbReference type="ARBA" id="ARBA00022563"/>
    </source>
</evidence>
<evidence type="ECO:0000256" key="3">
    <source>
        <dbReference type="SAM" id="MobiDB-lite"/>
    </source>
</evidence>
<dbReference type="SUPFAM" id="SSF53328">
    <property type="entry name" value="Formyltransferase"/>
    <property type="match status" value="1"/>
</dbReference>
<evidence type="ECO:0000259" key="4">
    <source>
        <dbReference type="Pfam" id="PF00551"/>
    </source>
</evidence>
<dbReference type="InterPro" id="IPR044074">
    <property type="entry name" value="PurU_ACT"/>
</dbReference>
<dbReference type="InterPro" id="IPR004810">
    <property type="entry name" value="PurU"/>
</dbReference>
<dbReference type="CDD" id="cd08648">
    <property type="entry name" value="FMT_core_Formyl-FH4-Hydrolase_C"/>
    <property type="match status" value="1"/>
</dbReference>
<dbReference type="PRINTS" id="PR01575">
    <property type="entry name" value="FFH4HYDRLASE"/>
</dbReference>
<dbReference type="PANTHER" id="PTHR42706:SF1">
    <property type="entry name" value="FORMYLTETRAHYDROFOLATE DEFORMYLASE 2, MITOCHONDRIAL"/>
    <property type="match status" value="1"/>
</dbReference>
<dbReference type="SUPFAM" id="SSF55021">
    <property type="entry name" value="ACT-like"/>
    <property type="match status" value="1"/>
</dbReference>
<name>A0A8H7ZNQ5_9FUNG</name>
<dbReference type="CDD" id="cd04875">
    <property type="entry name" value="ACT_F4HF-DF"/>
    <property type="match status" value="1"/>
</dbReference>
<dbReference type="GO" id="GO:0046394">
    <property type="term" value="P:carboxylic acid biosynthetic process"/>
    <property type="evidence" value="ECO:0007669"/>
    <property type="project" value="UniProtKB-ARBA"/>
</dbReference>
<keyword evidence="6" id="KW-1185">Reference proteome</keyword>
<dbReference type="Pfam" id="PF00551">
    <property type="entry name" value="Formyl_trans_N"/>
    <property type="match status" value="1"/>
</dbReference>
<reference evidence="5 6" key="1">
    <citation type="journal article" name="Sci. Rep.">
        <title>Genome-scale phylogenetic analyses confirm Olpidium as the closest living zoosporic fungus to the non-flagellated, terrestrial fungi.</title>
        <authorList>
            <person name="Chang Y."/>
            <person name="Rochon D."/>
            <person name="Sekimoto S."/>
            <person name="Wang Y."/>
            <person name="Chovatia M."/>
            <person name="Sandor L."/>
            <person name="Salamov A."/>
            <person name="Grigoriev I.V."/>
            <person name="Stajich J.E."/>
            <person name="Spatafora J.W."/>
        </authorList>
    </citation>
    <scope>NUCLEOTIDE SEQUENCE [LARGE SCALE GENOMIC DNA]</scope>
    <source>
        <strain evidence="5">S191</strain>
    </source>
</reference>
<organism evidence="5 6">
    <name type="scientific">Olpidium bornovanus</name>
    <dbReference type="NCBI Taxonomy" id="278681"/>
    <lineage>
        <taxon>Eukaryota</taxon>
        <taxon>Fungi</taxon>
        <taxon>Fungi incertae sedis</taxon>
        <taxon>Olpidiomycota</taxon>
        <taxon>Olpidiomycotina</taxon>
        <taxon>Olpidiomycetes</taxon>
        <taxon>Olpidiales</taxon>
        <taxon>Olpidiaceae</taxon>
        <taxon>Olpidium</taxon>
    </lineage>
</organism>
<dbReference type="InterPro" id="IPR041729">
    <property type="entry name" value="Formyl-FH4-Hydrolase_C"/>
</dbReference>
<sequence>MAHSPRPSTILPVASTSRRPAPPVRGRFQPAMRPNTTAVFLLVCPDARGIVASVTGFISKHGGNIVDSDFHIDATANLFLGRVEWSLADFSVASRDDILRQVELLCAPYGGQWSLHFSDKVQRIAIWCSKQDHCVLDLLNRLRNDDLGRAEVVLVLSNHEDLRERVEAYGIPFRTVKTDPTKCKAEEKSRVEAEQLRILKEEEVDIVVLAKYMQILSDDFVQKFGEGNIVNIHHSFLPAFVGAKPYHQAHKRGVKIIGATAHFVTAELDAGPIIEQDVVRISHRENVADLVRKGKDLERVVLARAVRLCVERRVLKYGNKTVVFE</sequence>
<evidence type="ECO:0000313" key="5">
    <source>
        <dbReference type="EMBL" id="KAG5456507.1"/>
    </source>
</evidence>
<dbReference type="PANTHER" id="PTHR42706">
    <property type="entry name" value="FORMYLTETRAHYDROFOLATE DEFORMYLASE"/>
    <property type="match status" value="1"/>
</dbReference>
<comment type="caution">
    <text evidence="5">The sequence shown here is derived from an EMBL/GenBank/DDBJ whole genome shotgun (WGS) entry which is preliminary data.</text>
</comment>
<keyword evidence="1" id="KW-0554">One-carbon metabolism</keyword>
<dbReference type="InterPro" id="IPR045865">
    <property type="entry name" value="ACT-like_dom_sf"/>
</dbReference>
<dbReference type="PIRSF" id="PIRSF036480">
    <property type="entry name" value="FormyFH4_hydr"/>
    <property type="match status" value="1"/>
</dbReference>
<dbReference type="Gene3D" id="3.30.70.260">
    <property type="match status" value="1"/>
</dbReference>
<dbReference type="Gene3D" id="3.40.50.170">
    <property type="entry name" value="Formyl transferase, N-terminal domain"/>
    <property type="match status" value="1"/>
</dbReference>
<keyword evidence="2" id="KW-0378">Hydrolase</keyword>
<dbReference type="InterPro" id="IPR002376">
    <property type="entry name" value="Formyl_transf_N"/>
</dbReference>
<proteinExistence type="inferred from homology"/>
<dbReference type="InterPro" id="IPR036477">
    <property type="entry name" value="Formyl_transf_N_sf"/>
</dbReference>
<dbReference type="AlphaFoldDB" id="A0A8H7ZNQ5"/>
<feature type="domain" description="Formyl transferase N-terminal" evidence="4">
    <location>
        <begin position="123"/>
        <end position="306"/>
    </location>
</feature>
<dbReference type="Proteomes" id="UP000673691">
    <property type="component" value="Unassembled WGS sequence"/>
</dbReference>
<gene>
    <name evidence="5" type="ORF">BJ554DRAFT_3733</name>
</gene>
<dbReference type="OrthoDB" id="4239773at2759"/>
<dbReference type="GO" id="GO:0006520">
    <property type="term" value="P:amino acid metabolic process"/>
    <property type="evidence" value="ECO:0007669"/>
    <property type="project" value="UniProtKB-ARBA"/>
</dbReference>
<dbReference type="GO" id="GO:0008864">
    <property type="term" value="F:formyltetrahydrofolate deformylase activity"/>
    <property type="evidence" value="ECO:0007669"/>
    <property type="project" value="InterPro"/>
</dbReference>
<evidence type="ECO:0000313" key="6">
    <source>
        <dbReference type="Proteomes" id="UP000673691"/>
    </source>
</evidence>
<protein>
    <submittedName>
        <fullName evidence="5">Formyltetrahydrofolate deformylase</fullName>
    </submittedName>
</protein>
<evidence type="ECO:0000256" key="2">
    <source>
        <dbReference type="ARBA" id="ARBA00022801"/>
    </source>
</evidence>
<dbReference type="GO" id="GO:0006730">
    <property type="term" value="P:one-carbon metabolic process"/>
    <property type="evidence" value="ECO:0007669"/>
    <property type="project" value="UniProtKB-KW"/>
</dbReference>
<dbReference type="GO" id="GO:0006189">
    <property type="term" value="P:'de novo' IMP biosynthetic process"/>
    <property type="evidence" value="ECO:0007669"/>
    <property type="project" value="InterPro"/>
</dbReference>
<accession>A0A8H7ZNQ5</accession>
<dbReference type="NCBIfam" id="NF004684">
    <property type="entry name" value="PRK06027.1"/>
    <property type="match status" value="1"/>
</dbReference>
<dbReference type="NCBIfam" id="TIGR00655">
    <property type="entry name" value="PurU"/>
    <property type="match status" value="1"/>
</dbReference>